<accession>A0A7U8GS36</accession>
<evidence type="ECO:0000313" key="7">
    <source>
        <dbReference type="Proteomes" id="UP000002171"/>
    </source>
</evidence>
<dbReference type="Proteomes" id="UP000002171">
    <property type="component" value="Unassembled WGS sequence"/>
</dbReference>
<proteinExistence type="inferred from homology"/>
<dbReference type="GO" id="GO:0003700">
    <property type="term" value="F:DNA-binding transcription factor activity"/>
    <property type="evidence" value="ECO:0007669"/>
    <property type="project" value="InterPro"/>
</dbReference>
<reference evidence="6 7" key="1">
    <citation type="submission" date="2006-02" db="EMBL/GenBank/DDBJ databases">
        <authorList>
            <person name="Pinhassi J."/>
            <person name="Pedros-Alio C."/>
            <person name="Ferriera S."/>
            <person name="Johnson J."/>
            <person name="Kravitz S."/>
            <person name="Halpern A."/>
            <person name="Remington K."/>
            <person name="Beeson K."/>
            <person name="Tran B."/>
            <person name="Rogers Y.-H."/>
            <person name="Friedman R."/>
            <person name="Venter J.C."/>
        </authorList>
    </citation>
    <scope>NUCLEOTIDE SEQUENCE [LARGE SCALE GENOMIC DNA]</scope>
    <source>
        <strain evidence="6 7">MED92</strain>
    </source>
</reference>
<dbReference type="AlphaFoldDB" id="A0A7U8GS36"/>
<dbReference type="SUPFAM" id="SSF46785">
    <property type="entry name" value="Winged helix' DNA-binding domain"/>
    <property type="match status" value="1"/>
</dbReference>
<dbReference type="PANTHER" id="PTHR30537:SF5">
    <property type="entry name" value="HTH-TYPE TRANSCRIPTIONAL ACTIVATOR TTDR-RELATED"/>
    <property type="match status" value="1"/>
</dbReference>
<dbReference type="FunFam" id="1.10.10.10:FF:000001">
    <property type="entry name" value="LysR family transcriptional regulator"/>
    <property type="match status" value="1"/>
</dbReference>
<comment type="caution">
    <text evidence="6">The sequence shown here is derived from an EMBL/GenBank/DDBJ whole genome shotgun (WGS) entry which is preliminary data.</text>
</comment>
<sequence length="301" mass="33941">MNNLDDMLLFAQVVKLKSFRAVAEQRGVASSVVSKHISRLEKHLGVQLLIRTTRKLNLTEAGREFFRHCQQLESSVALAERAVSQHAEQPQGLLRIAAPMISGQYFLPAVIDEYLRLYPDMRVEMIIKDSFQDLVSSGFDLAIRTGTLSDSSLRARRLVESRWYAYASPDYLQTHGTPSAIDDLALHNCLQFSYQETGPHEWPVTTGGKPGKVKVQGRFEASSLVTLREASVSGMGIAFMPVYLVREQVKQGQLVAVLQDHIYRDVGIYAIYPNIRYVPRKISAFIDILSDTYAEQCCEFH</sequence>
<dbReference type="CDD" id="cd08422">
    <property type="entry name" value="PBP2_CrgA_like"/>
    <property type="match status" value="1"/>
</dbReference>
<dbReference type="SUPFAM" id="SSF53850">
    <property type="entry name" value="Periplasmic binding protein-like II"/>
    <property type="match status" value="1"/>
</dbReference>
<gene>
    <name evidence="6" type="ORF">MED92_13458</name>
</gene>
<dbReference type="EMBL" id="AAOW01000014">
    <property type="protein sequence ID" value="EAR60685.1"/>
    <property type="molecule type" value="Genomic_DNA"/>
</dbReference>
<dbReference type="InterPro" id="IPR005119">
    <property type="entry name" value="LysR_subst-bd"/>
</dbReference>
<evidence type="ECO:0000256" key="1">
    <source>
        <dbReference type="ARBA" id="ARBA00009437"/>
    </source>
</evidence>
<dbReference type="Pfam" id="PF00126">
    <property type="entry name" value="HTH_1"/>
    <property type="match status" value="1"/>
</dbReference>
<keyword evidence="3" id="KW-0238">DNA-binding</keyword>
<dbReference type="Pfam" id="PF03466">
    <property type="entry name" value="LysR_substrate"/>
    <property type="match status" value="1"/>
</dbReference>
<evidence type="ECO:0000256" key="4">
    <source>
        <dbReference type="ARBA" id="ARBA00023163"/>
    </source>
</evidence>
<feature type="domain" description="HTH lysR-type" evidence="5">
    <location>
        <begin position="1"/>
        <end position="59"/>
    </location>
</feature>
<dbReference type="InterPro" id="IPR036390">
    <property type="entry name" value="WH_DNA-bd_sf"/>
</dbReference>
<comment type="similarity">
    <text evidence="1">Belongs to the LysR transcriptional regulatory family.</text>
</comment>
<keyword evidence="4" id="KW-0804">Transcription</keyword>
<evidence type="ECO:0000256" key="3">
    <source>
        <dbReference type="ARBA" id="ARBA00023125"/>
    </source>
</evidence>
<dbReference type="Gene3D" id="3.40.190.290">
    <property type="match status" value="1"/>
</dbReference>
<dbReference type="OrthoDB" id="9815676at2"/>
<dbReference type="InterPro" id="IPR058163">
    <property type="entry name" value="LysR-type_TF_proteobact-type"/>
</dbReference>
<name>A0A7U8GS36_NEPCE</name>
<dbReference type="GO" id="GO:0006351">
    <property type="term" value="P:DNA-templated transcription"/>
    <property type="evidence" value="ECO:0007669"/>
    <property type="project" value="TreeGrafter"/>
</dbReference>
<keyword evidence="7" id="KW-1185">Reference proteome</keyword>
<dbReference type="Gene3D" id="1.10.10.10">
    <property type="entry name" value="Winged helix-like DNA-binding domain superfamily/Winged helix DNA-binding domain"/>
    <property type="match status" value="1"/>
</dbReference>
<dbReference type="RefSeq" id="WP_007020357.1">
    <property type="nucleotide sequence ID" value="NZ_CH724125.1"/>
</dbReference>
<evidence type="ECO:0000313" key="6">
    <source>
        <dbReference type="EMBL" id="EAR60685.1"/>
    </source>
</evidence>
<evidence type="ECO:0000259" key="5">
    <source>
        <dbReference type="PROSITE" id="PS50931"/>
    </source>
</evidence>
<dbReference type="PROSITE" id="PS50931">
    <property type="entry name" value="HTH_LYSR"/>
    <property type="match status" value="1"/>
</dbReference>
<evidence type="ECO:0000256" key="2">
    <source>
        <dbReference type="ARBA" id="ARBA00023015"/>
    </source>
</evidence>
<dbReference type="PANTHER" id="PTHR30537">
    <property type="entry name" value="HTH-TYPE TRANSCRIPTIONAL REGULATOR"/>
    <property type="match status" value="1"/>
</dbReference>
<protein>
    <submittedName>
        <fullName evidence="6">Putative transcriptional regulator, LysR family protein</fullName>
    </submittedName>
</protein>
<dbReference type="InterPro" id="IPR000847">
    <property type="entry name" value="LysR_HTH_N"/>
</dbReference>
<dbReference type="InterPro" id="IPR036388">
    <property type="entry name" value="WH-like_DNA-bd_sf"/>
</dbReference>
<organism evidence="6 7">
    <name type="scientific">Neptuniibacter caesariensis</name>
    <dbReference type="NCBI Taxonomy" id="207954"/>
    <lineage>
        <taxon>Bacteria</taxon>
        <taxon>Pseudomonadati</taxon>
        <taxon>Pseudomonadota</taxon>
        <taxon>Gammaproteobacteria</taxon>
        <taxon>Oceanospirillales</taxon>
        <taxon>Oceanospirillaceae</taxon>
        <taxon>Neptuniibacter</taxon>
    </lineage>
</organism>
<dbReference type="GO" id="GO:0043565">
    <property type="term" value="F:sequence-specific DNA binding"/>
    <property type="evidence" value="ECO:0007669"/>
    <property type="project" value="TreeGrafter"/>
</dbReference>
<keyword evidence="2" id="KW-0805">Transcription regulation</keyword>